<keyword evidence="3" id="KW-1185">Reference proteome</keyword>
<name>A0ABQ9ZP04_9CRUS</name>
<feature type="region of interest" description="Disordered" evidence="1">
    <location>
        <begin position="1"/>
        <end position="26"/>
    </location>
</feature>
<sequence>MNLLWGSASNGPRKMQPPLGRGAVGRSQGPILRYRALISAPARYHLLQPTFETKRVDQVSIETNVGLSIEAKKKKRERKEEEKVGDDEQGQEILPYRETKIKGGILEQQMVFICLNAQSTSREKKENIRTRYVVAARKTSYLRAYLLSLMRRLPTYVFLYTVHV</sequence>
<comment type="caution">
    <text evidence="2">The sequence shown here is derived from an EMBL/GenBank/DDBJ whole genome shotgun (WGS) entry which is preliminary data.</text>
</comment>
<dbReference type="EMBL" id="JAOYFB010000004">
    <property type="protein sequence ID" value="KAK4014558.1"/>
    <property type="molecule type" value="Genomic_DNA"/>
</dbReference>
<proteinExistence type="predicted"/>
<evidence type="ECO:0000313" key="3">
    <source>
        <dbReference type="Proteomes" id="UP001234178"/>
    </source>
</evidence>
<protein>
    <submittedName>
        <fullName evidence="2">Uncharacterized protein</fullName>
    </submittedName>
</protein>
<gene>
    <name evidence="2" type="ORF">OUZ56_027080</name>
</gene>
<dbReference type="Proteomes" id="UP001234178">
    <property type="component" value="Unassembled WGS sequence"/>
</dbReference>
<evidence type="ECO:0000256" key="1">
    <source>
        <dbReference type="SAM" id="MobiDB-lite"/>
    </source>
</evidence>
<organism evidence="2 3">
    <name type="scientific">Daphnia magna</name>
    <dbReference type="NCBI Taxonomy" id="35525"/>
    <lineage>
        <taxon>Eukaryota</taxon>
        <taxon>Metazoa</taxon>
        <taxon>Ecdysozoa</taxon>
        <taxon>Arthropoda</taxon>
        <taxon>Crustacea</taxon>
        <taxon>Branchiopoda</taxon>
        <taxon>Diplostraca</taxon>
        <taxon>Cladocera</taxon>
        <taxon>Anomopoda</taxon>
        <taxon>Daphniidae</taxon>
        <taxon>Daphnia</taxon>
    </lineage>
</organism>
<evidence type="ECO:0000313" key="2">
    <source>
        <dbReference type="EMBL" id="KAK4014558.1"/>
    </source>
</evidence>
<accession>A0ABQ9ZP04</accession>
<feature type="region of interest" description="Disordered" evidence="1">
    <location>
        <begin position="70"/>
        <end position="90"/>
    </location>
</feature>
<reference evidence="2 3" key="1">
    <citation type="journal article" date="2023" name="Nucleic Acids Res.">
        <title>The hologenome of Daphnia magna reveals possible DNA methylation and microbiome-mediated evolution of the host genome.</title>
        <authorList>
            <person name="Chaturvedi A."/>
            <person name="Li X."/>
            <person name="Dhandapani V."/>
            <person name="Marshall H."/>
            <person name="Kissane S."/>
            <person name="Cuenca-Cambronero M."/>
            <person name="Asole G."/>
            <person name="Calvet F."/>
            <person name="Ruiz-Romero M."/>
            <person name="Marangio P."/>
            <person name="Guigo R."/>
            <person name="Rago D."/>
            <person name="Mirbahai L."/>
            <person name="Eastwood N."/>
            <person name="Colbourne J.K."/>
            <person name="Zhou J."/>
            <person name="Mallon E."/>
            <person name="Orsini L."/>
        </authorList>
    </citation>
    <scope>NUCLEOTIDE SEQUENCE [LARGE SCALE GENOMIC DNA]</scope>
    <source>
        <strain evidence="2">LRV0_1</strain>
    </source>
</reference>